<dbReference type="PANTHER" id="PTHR43169:SF2">
    <property type="entry name" value="NAD_GMP SYNTHASE DOMAIN-CONTAINING PROTEIN"/>
    <property type="match status" value="1"/>
</dbReference>
<dbReference type="PIRSF" id="PIRSF006661">
    <property type="entry name" value="PP-lp_UCP006661"/>
    <property type="match status" value="1"/>
</dbReference>
<name>A0A7G9G844_9FIRM</name>
<dbReference type="Gene3D" id="3.40.50.620">
    <property type="entry name" value="HUPs"/>
    <property type="match status" value="1"/>
</dbReference>
<dbReference type="CDD" id="cd01990">
    <property type="entry name" value="LarE-like"/>
    <property type="match status" value="1"/>
</dbReference>
<feature type="active site" description="Nucleophile and sulfur donor" evidence="1">
    <location>
        <position position="181"/>
    </location>
</feature>
<dbReference type="AlphaFoldDB" id="A0A7G9G844"/>
<dbReference type="NCBIfam" id="TIGR00268">
    <property type="entry name" value="ATP-dependent sacrificial sulfur transferase LarE"/>
    <property type="match status" value="1"/>
</dbReference>
<protein>
    <submittedName>
        <fullName evidence="2">ATP-dependent sacrificial sulfur transferase LarE</fullName>
    </submittedName>
</protein>
<accession>A0A7G9G844</accession>
<dbReference type="InterPro" id="IPR052188">
    <property type="entry name" value="Ni-pincer_cofactor_biosynth"/>
</dbReference>
<reference evidence="2 3" key="1">
    <citation type="submission" date="2020-08" db="EMBL/GenBank/DDBJ databases">
        <authorList>
            <person name="Liu C."/>
            <person name="Sun Q."/>
        </authorList>
    </citation>
    <scope>NUCLEOTIDE SEQUENCE [LARGE SCALE GENOMIC DNA]</scope>
    <source>
        <strain evidence="2 3">NSJ-38</strain>
    </source>
</reference>
<evidence type="ECO:0000313" key="3">
    <source>
        <dbReference type="Proteomes" id="UP000515823"/>
    </source>
</evidence>
<dbReference type="SUPFAM" id="SSF52402">
    <property type="entry name" value="Adenine nucleotide alpha hydrolases-like"/>
    <property type="match status" value="1"/>
</dbReference>
<keyword evidence="3" id="KW-1185">Reference proteome</keyword>
<sequence length="270" mass="29842">MDEYEQKKQVLTNMIQDAVKKGACIAFSGGVDSSLLLTAACREQKKTGGVVFGVLFDTFLHSKRDEEAAEKVALECGADFAVIPVNELDNPAILDNPVDRCYQCKKFLFARLKEFAAEHQCSVVMDGTNKDDGTAYRPGLRALSELGILSPLKEAGFSKEEVRRLAAEYGVSVAERPSNSCLATRLPYGTRLETELLERIAAGENYLAELGFRSVRIRVHGKIARIEIDLNQMSSFVTLREDIVARLKDLGFTYITLDAEGFRSGSMDLL</sequence>
<proteinExistence type="predicted"/>
<dbReference type="Proteomes" id="UP000515823">
    <property type="component" value="Chromosome"/>
</dbReference>
<dbReference type="GO" id="GO:0016783">
    <property type="term" value="F:sulfurtransferase activity"/>
    <property type="evidence" value="ECO:0007669"/>
    <property type="project" value="InterPro"/>
</dbReference>
<evidence type="ECO:0000313" key="2">
    <source>
        <dbReference type="EMBL" id="QNM06976.1"/>
    </source>
</evidence>
<keyword evidence="2" id="KW-0808">Transferase</keyword>
<dbReference type="InterPro" id="IPR014729">
    <property type="entry name" value="Rossmann-like_a/b/a_fold"/>
</dbReference>
<dbReference type="KEGG" id="qdo:H9Q78_04925"/>
<dbReference type="InterPro" id="IPR005232">
    <property type="entry name" value="LarE"/>
</dbReference>
<dbReference type="PANTHER" id="PTHR43169">
    <property type="entry name" value="EXSB FAMILY PROTEIN"/>
    <property type="match status" value="1"/>
</dbReference>
<dbReference type="EMBL" id="CP060634">
    <property type="protein sequence ID" value="QNM06976.1"/>
    <property type="molecule type" value="Genomic_DNA"/>
</dbReference>
<gene>
    <name evidence="2" type="primary">larE</name>
    <name evidence="2" type="ORF">H9Q78_04925</name>
</gene>
<organism evidence="2 3">
    <name type="scientific">Qiania dongpingensis</name>
    <dbReference type="NCBI Taxonomy" id="2763669"/>
    <lineage>
        <taxon>Bacteria</taxon>
        <taxon>Bacillati</taxon>
        <taxon>Bacillota</taxon>
        <taxon>Clostridia</taxon>
        <taxon>Lachnospirales</taxon>
        <taxon>Lachnospiraceae</taxon>
        <taxon>Qiania</taxon>
    </lineage>
</organism>
<evidence type="ECO:0000256" key="1">
    <source>
        <dbReference type="PIRSR" id="PIRSR006661-1"/>
    </source>
</evidence>